<dbReference type="EMBL" id="CP040098">
    <property type="protein sequence ID" value="QCQ21999.1"/>
    <property type="molecule type" value="Genomic_DNA"/>
</dbReference>
<evidence type="ECO:0000313" key="1">
    <source>
        <dbReference type="EMBL" id="QCQ21999.1"/>
    </source>
</evidence>
<dbReference type="OrthoDB" id="5421967at2"/>
<organism evidence="1 2">
    <name type="scientific">Desulfoglaeba alkanexedens ALDC</name>
    <dbReference type="NCBI Taxonomy" id="980445"/>
    <lineage>
        <taxon>Bacteria</taxon>
        <taxon>Pseudomonadati</taxon>
        <taxon>Thermodesulfobacteriota</taxon>
        <taxon>Syntrophobacteria</taxon>
        <taxon>Syntrophobacterales</taxon>
        <taxon>Syntrophobacteraceae</taxon>
        <taxon>Desulfoglaeba</taxon>
    </lineage>
</organism>
<name>A0A4P8L2F6_9BACT</name>
<gene>
    <name evidence="1" type="ORF">FDQ92_07325</name>
</gene>
<reference evidence="1 2" key="2">
    <citation type="submission" date="2019-05" db="EMBL/GenBank/DDBJ databases">
        <authorList>
            <person name="Suflita J.M."/>
            <person name="Marks C.R."/>
        </authorList>
    </citation>
    <scope>NUCLEOTIDE SEQUENCE [LARGE SCALE GENOMIC DNA]</scope>
    <source>
        <strain evidence="1 2">ALDC</strain>
    </source>
</reference>
<proteinExistence type="predicted"/>
<keyword evidence="2" id="KW-1185">Reference proteome</keyword>
<dbReference type="KEGG" id="dax:FDQ92_07325"/>
<dbReference type="RefSeq" id="WP_137423968.1">
    <property type="nucleotide sequence ID" value="NZ_CP040098.1"/>
</dbReference>
<sequence>MQDRLKIRCPKLGGEVSLDYCLQEGGDLPCSRIIVCWQARLPVERLLRERLSPEQWDRCFNRPPKDKVVSLVELVEAAKERLQAGEE</sequence>
<reference evidence="1 2" key="1">
    <citation type="submission" date="2019-05" db="EMBL/GenBank/DDBJ databases">
        <title>The Complete Genome Sequence of the n-alkane-degrading Desulfoglaeba alkanexedens ALDC reveals multiple alkylsuccinate synthase gene clusters.</title>
        <authorList>
            <person name="Callaghan A.V."/>
            <person name="Davidova I.A."/>
            <person name="Duncan K.E."/>
            <person name="Morris B."/>
            <person name="McInerney M.J."/>
        </authorList>
    </citation>
    <scope>NUCLEOTIDE SEQUENCE [LARGE SCALE GENOMIC DNA]</scope>
    <source>
        <strain evidence="1 2">ALDC</strain>
    </source>
</reference>
<accession>A0A4P8L2F6</accession>
<protein>
    <submittedName>
        <fullName evidence="1">Uncharacterized protein</fullName>
    </submittedName>
</protein>
<dbReference type="Proteomes" id="UP000298602">
    <property type="component" value="Chromosome"/>
</dbReference>
<evidence type="ECO:0000313" key="2">
    <source>
        <dbReference type="Proteomes" id="UP000298602"/>
    </source>
</evidence>
<dbReference type="AlphaFoldDB" id="A0A4P8L2F6"/>